<feature type="compositionally biased region" description="Polar residues" evidence="1">
    <location>
        <begin position="672"/>
        <end position="691"/>
    </location>
</feature>
<dbReference type="SMART" id="SM00325">
    <property type="entry name" value="RhoGEF"/>
    <property type="match status" value="1"/>
</dbReference>
<keyword evidence="4" id="KW-1185">Reference proteome</keyword>
<evidence type="ECO:0000313" key="4">
    <source>
        <dbReference type="Proteomes" id="UP000306050"/>
    </source>
</evidence>
<organism evidence="3 4">
    <name type="scientific">Sporisorium graminicola</name>
    <dbReference type="NCBI Taxonomy" id="280036"/>
    <lineage>
        <taxon>Eukaryota</taxon>
        <taxon>Fungi</taxon>
        <taxon>Dikarya</taxon>
        <taxon>Basidiomycota</taxon>
        <taxon>Ustilaginomycotina</taxon>
        <taxon>Ustilaginomycetes</taxon>
        <taxon>Ustilaginales</taxon>
        <taxon>Ustilaginaceae</taxon>
        <taxon>Sporisorium</taxon>
    </lineage>
</organism>
<dbReference type="Pfam" id="PF00621">
    <property type="entry name" value="RhoGEF"/>
    <property type="match status" value="1"/>
</dbReference>
<feature type="region of interest" description="Disordered" evidence="1">
    <location>
        <begin position="298"/>
        <end position="348"/>
    </location>
</feature>
<feature type="region of interest" description="Disordered" evidence="1">
    <location>
        <begin position="576"/>
        <end position="595"/>
    </location>
</feature>
<dbReference type="Proteomes" id="UP000306050">
    <property type="component" value="Chromosome SGRAM_18"/>
</dbReference>
<sequence length="996" mass="107668">MARPSTHDPSLATPEQLCMLGLYAVGASLLGTMHQSLPLHANTLESDSEPPKSAAMERAFPTPSRSRKHSKHSKRKGTSLDLLSGEFTLPPPRPPVMHNFSFNATKLGITGNALPAEMPPSPLSTCVDLPLLQDKVSPRSNGWLHYLTPSWSRSQQQQPEDDREDRQRPLKKQRSWTRLPAASSRREQRSASHPDKSFSSPTYVPARLGLVPFLPPHQGELAPPRPRARSMSLDVPTLARKSMSALRTKKAPLAKPEQPPQPTQPPLLAHPAFLQDREYLDWNGPGLQVDLTDVSLRDLPRESTSSSGSDYSYDRRHSISGSSGHEGLHPRARGHSGGSFASTAPSTVTETAVMSSAFSASDVHEGECDDQGSDSDSDEDDIEWERPLMRPTHASPIALPQPFPASPCAYRGKGRSSFQVGGSSNERPRFASFASHGKSPLGNASNVSLEASMLGRGPRRVASSNSLNGKSTEPGRSSLSERARRSFSQARTLLTVPSSRSTGAGRRSTAGDAATRPAAVFLQPVNTGVISRPCQTTPNPVPSSRSNSMSMTSSTTHTVDGSSIRYPSFYLGTSSENDSVTGGSSGNSSSGGRSWESTAPELAALEELVLTECKYLADLQLLLDIYVEGLRRMGLMTSASIEKIVSNLDEVMAFSKFLIDTIRAFLPKRMSPPTSISSAPSNSHDGSSPSQPHHGDRQPMLNEPDYLGLSTKLVEELPARMEVYARYCVAHHGAKERLTFERELRPAVATFIELTRSTNPTLQGMDMAQFLVLPVQRVTRYPLLFGCLAKECGKRRTDGDELREEDEDAEIAHHSEQRQERANAIYSNWIRLRDVSASICGLTNLAISYQQQPVRPEAGRGGPRPSTSSPMLSSSSPSYGVPFRAVQMTAPPPPPALVTREQQSSSAVKPAASPTEQNVKPRSSTFSLASPWRRSSPAKPSDKRQIEQSPGLPSASSSTIGGATPSLTTASSSSSSSGSSSTLLSRFTKAFRRSSA</sequence>
<dbReference type="GO" id="GO:0005737">
    <property type="term" value="C:cytoplasm"/>
    <property type="evidence" value="ECO:0007669"/>
    <property type="project" value="TreeGrafter"/>
</dbReference>
<dbReference type="EMBL" id="SRRM01000010">
    <property type="protein sequence ID" value="TKY88100.1"/>
    <property type="molecule type" value="Genomic_DNA"/>
</dbReference>
<feature type="compositionally biased region" description="Polar residues" evidence="1">
    <location>
        <begin position="914"/>
        <end position="928"/>
    </location>
</feature>
<feature type="compositionally biased region" description="Low complexity" evidence="1">
    <location>
        <begin position="966"/>
        <end position="985"/>
    </location>
</feature>
<name>A0A4U7KUB0_9BASI</name>
<feature type="compositionally biased region" description="Polar residues" evidence="1">
    <location>
        <begin position="485"/>
        <end position="497"/>
    </location>
</feature>
<feature type="region of interest" description="Disordered" evidence="1">
    <location>
        <begin position="244"/>
        <end position="265"/>
    </location>
</feature>
<dbReference type="OrthoDB" id="1716625at2759"/>
<feature type="compositionally biased region" description="Low complexity" evidence="1">
    <location>
        <begin position="579"/>
        <end position="595"/>
    </location>
</feature>
<feature type="compositionally biased region" description="Basic residues" evidence="1">
    <location>
        <begin position="65"/>
        <end position="77"/>
    </location>
</feature>
<feature type="compositionally biased region" description="Low complexity" evidence="1">
    <location>
        <begin position="498"/>
        <end position="511"/>
    </location>
</feature>
<dbReference type="KEGG" id="sgra:EX895_002810"/>
<feature type="compositionally biased region" description="Polar residues" evidence="1">
    <location>
        <begin position="339"/>
        <end position="348"/>
    </location>
</feature>
<feature type="region of interest" description="Disordered" evidence="1">
    <location>
        <begin position="42"/>
        <end position="84"/>
    </location>
</feature>
<dbReference type="InterPro" id="IPR051092">
    <property type="entry name" value="FYVE_RhoGEF_PH"/>
</dbReference>
<feature type="region of interest" description="Disordered" evidence="1">
    <location>
        <begin position="360"/>
        <end position="560"/>
    </location>
</feature>
<proteinExistence type="predicted"/>
<reference evidence="3 4" key="1">
    <citation type="submission" date="2019-05" db="EMBL/GenBank/DDBJ databases">
        <title>Sporisorium graminicola CBS 10092 draft sequencing and annotation.</title>
        <authorList>
            <person name="Solano-Gonzalez S."/>
            <person name="Caddick M.X."/>
            <person name="Darby A."/>
        </authorList>
    </citation>
    <scope>NUCLEOTIDE SEQUENCE [LARGE SCALE GENOMIC DNA]</scope>
    <source>
        <strain evidence="3 4">CBS 10092</strain>
    </source>
</reference>
<feature type="compositionally biased region" description="Low complexity" evidence="1">
    <location>
        <begin position="536"/>
        <end position="559"/>
    </location>
</feature>
<feature type="compositionally biased region" description="Polar residues" evidence="1">
    <location>
        <begin position="416"/>
        <end position="425"/>
    </location>
</feature>
<dbReference type="PROSITE" id="PS50010">
    <property type="entry name" value="DH_2"/>
    <property type="match status" value="1"/>
</dbReference>
<evidence type="ECO:0000259" key="2">
    <source>
        <dbReference type="PROSITE" id="PS50010"/>
    </source>
</evidence>
<dbReference type="AlphaFoldDB" id="A0A4U7KUB0"/>
<dbReference type="InterPro" id="IPR035899">
    <property type="entry name" value="DBL_dom_sf"/>
</dbReference>
<dbReference type="PANTHER" id="PTHR12673">
    <property type="entry name" value="FACIOGENITAL DYSPLASIA PROTEIN"/>
    <property type="match status" value="1"/>
</dbReference>
<dbReference type="SUPFAM" id="SSF48065">
    <property type="entry name" value="DBL homology domain (DH-domain)"/>
    <property type="match status" value="1"/>
</dbReference>
<dbReference type="RefSeq" id="XP_029740085.1">
    <property type="nucleotide sequence ID" value="XM_029883408.1"/>
</dbReference>
<feature type="region of interest" description="Disordered" evidence="1">
    <location>
        <begin position="853"/>
        <end position="996"/>
    </location>
</feature>
<dbReference type="Gene3D" id="1.20.900.10">
    <property type="entry name" value="Dbl homology (DH) domain"/>
    <property type="match status" value="1"/>
</dbReference>
<feature type="region of interest" description="Disordered" evidence="1">
    <location>
        <begin position="796"/>
        <end position="818"/>
    </location>
</feature>
<dbReference type="PANTHER" id="PTHR12673:SF159">
    <property type="entry name" value="LD03170P"/>
    <property type="match status" value="1"/>
</dbReference>
<feature type="compositionally biased region" description="Polar residues" evidence="1">
    <location>
        <begin position="462"/>
        <end position="478"/>
    </location>
</feature>
<protein>
    <recommendedName>
        <fullName evidence="2">DH domain-containing protein</fullName>
    </recommendedName>
</protein>
<evidence type="ECO:0000256" key="1">
    <source>
        <dbReference type="SAM" id="MobiDB-lite"/>
    </source>
</evidence>
<feature type="domain" description="DH" evidence="2">
    <location>
        <begin position="600"/>
        <end position="804"/>
    </location>
</feature>
<dbReference type="GeneID" id="40725705"/>
<evidence type="ECO:0000313" key="3">
    <source>
        <dbReference type="EMBL" id="TKY88100.1"/>
    </source>
</evidence>
<feature type="region of interest" description="Disordered" evidence="1">
    <location>
        <begin position="672"/>
        <end position="702"/>
    </location>
</feature>
<comment type="caution">
    <text evidence="3">The sequence shown here is derived from an EMBL/GenBank/DDBJ whole genome shotgun (WGS) entry which is preliminary data.</text>
</comment>
<dbReference type="GO" id="GO:0005085">
    <property type="term" value="F:guanyl-nucleotide exchange factor activity"/>
    <property type="evidence" value="ECO:0007669"/>
    <property type="project" value="InterPro"/>
</dbReference>
<feature type="compositionally biased region" description="Low complexity" evidence="1">
    <location>
        <begin position="863"/>
        <end position="878"/>
    </location>
</feature>
<dbReference type="InterPro" id="IPR000219">
    <property type="entry name" value="DH_dom"/>
</dbReference>
<feature type="region of interest" description="Disordered" evidence="1">
    <location>
        <begin position="146"/>
        <end position="203"/>
    </location>
</feature>
<feature type="compositionally biased region" description="Basic and acidic residues" evidence="1">
    <location>
        <begin position="184"/>
        <end position="196"/>
    </location>
</feature>
<gene>
    <name evidence="3" type="ORF">EX895_002810</name>
</gene>
<accession>A0A4U7KUB0</accession>
<feature type="compositionally biased region" description="Acidic residues" evidence="1">
    <location>
        <begin position="367"/>
        <end position="383"/>
    </location>
</feature>
<feature type="compositionally biased region" description="Polar residues" evidence="1">
    <location>
        <begin position="524"/>
        <end position="535"/>
    </location>
</feature>